<dbReference type="Proteomes" id="UP001162164">
    <property type="component" value="Unassembled WGS sequence"/>
</dbReference>
<comment type="caution">
    <text evidence="1">The sequence shown here is derived from an EMBL/GenBank/DDBJ whole genome shotgun (WGS) entry which is preliminary data.</text>
</comment>
<proteinExistence type="predicted"/>
<evidence type="ECO:0000313" key="1">
    <source>
        <dbReference type="EMBL" id="KAJ8976097.1"/>
    </source>
</evidence>
<accession>A0ABQ9JEG9</accession>
<gene>
    <name evidence="1" type="ORF">NQ317_008435</name>
</gene>
<evidence type="ECO:0000313" key="2">
    <source>
        <dbReference type="Proteomes" id="UP001162164"/>
    </source>
</evidence>
<reference evidence="1" key="1">
    <citation type="journal article" date="2023" name="Insect Mol. Biol.">
        <title>Genome sequencing provides insights into the evolution of gene families encoding plant cell wall-degrading enzymes in longhorned beetles.</title>
        <authorList>
            <person name="Shin N.R."/>
            <person name="Okamura Y."/>
            <person name="Kirsch R."/>
            <person name="Pauchet Y."/>
        </authorList>
    </citation>
    <scope>NUCLEOTIDE SEQUENCE</scope>
    <source>
        <strain evidence="1">MMC_N1</strain>
    </source>
</reference>
<name>A0ABQ9JEG9_9CUCU</name>
<sequence>MWVAYFSASKHAKIIKADVDTRGTQLKLLLTLKGNQQVIFKPKWYPIEQIIEGPVYAGKDRFGSEILLKAKISSIKKEIIPVATKRLLDTIFEKN</sequence>
<dbReference type="EMBL" id="JAPWTJ010000725">
    <property type="protein sequence ID" value="KAJ8976097.1"/>
    <property type="molecule type" value="Genomic_DNA"/>
</dbReference>
<organism evidence="1 2">
    <name type="scientific">Molorchus minor</name>
    <dbReference type="NCBI Taxonomy" id="1323400"/>
    <lineage>
        <taxon>Eukaryota</taxon>
        <taxon>Metazoa</taxon>
        <taxon>Ecdysozoa</taxon>
        <taxon>Arthropoda</taxon>
        <taxon>Hexapoda</taxon>
        <taxon>Insecta</taxon>
        <taxon>Pterygota</taxon>
        <taxon>Neoptera</taxon>
        <taxon>Endopterygota</taxon>
        <taxon>Coleoptera</taxon>
        <taxon>Polyphaga</taxon>
        <taxon>Cucujiformia</taxon>
        <taxon>Chrysomeloidea</taxon>
        <taxon>Cerambycidae</taxon>
        <taxon>Lamiinae</taxon>
        <taxon>Monochamini</taxon>
        <taxon>Molorchus</taxon>
    </lineage>
</organism>
<protein>
    <submittedName>
        <fullName evidence="1">Uncharacterized protein</fullName>
    </submittedName>
</protein>
<keyword evidence="2" id="KW-1185">Reference proteome</keyword>